<sequence>MTTSAAAEDLTARARIRGAAMQHFGELGYERASLRVIAETAGVSPGLVRHHFGSKQGLREACDEHLIKMIRQVNDQTREGLAAGALNSVLSARAAIGPYHLYLTRALAEGAASAPFDELVRLTVPWLLEADKSRPDPPAVDAKIRAALVTAMALSIGVLHEHISRAMGVDVFSPEGDRLLARGLIDIYSHPMLSLEDAGRILAAIDEAEATSPQGESQ</sequence>
<keyword evidence="5" id="KW-1185">Reference proteome</keyword>
<dbReference type="RefSeq" id="WP_393167314.1">
    <property type="nucleotide sequence ID" value="NZ_JBICRM010000010.1"/>
</dbReference>
<dbReference type="SUPFAM" id="SSF46689">
    <property type="entry name" value="Homeodomain-like"/>
    <property type="match status" value="1"/>
</dbReference>
<keyword evidence="1 2" id="KW-0238">DNA-binding</keyword>
<evidence type="ECO:0000256" key="1">
    <source>
        <dbReference type="ARBA" id="ARBA00023125"/>
    </source>
</evidence>
<evidence type="ECO:0000256" key="2">
    <source>
        <dbReference type="PROSITE-ProRule" id="PRU00335"/>
    </source>
</evidence>
<accession>A0ABW7ADE3</accession>
<dbReference type="EMBL" id="JBICRM010000010">
    <property type="protein sequence ID" value="MFG1705366.1"/>
    <property type="molecule type" value="Genomic_DNA"/>
</dbReference>
<organism evidence="4 5">
    <name type="scientific">Nonomuraea marmarensis</name>
    <dbReference type="NCBI Taxonomy" id="3351344"/>
    <lineage>
        <taxon>Bacteria</taxon>
        <taxon>Bacillati</taxon>
        <taxon>Actinomycetota</taxon>
        <taxon>Actinomycetes</taxon>
        <taxon>Streptosporangiales</taxon>
        <taxon>Streptosporangiaceae</taxon>
        <taxon>Nonomuraea</taxon>
    </lineage>
</organism>
<dbReference type="PANTHER" id="PTHR30055">
    <property type="entry name" value="HTH-TYPE TRANSCRIPTIONAL REGULATOR RUTR"/>
    <property type="match status" value="1"/>
</dbReference>
<reference evidence="4 5" key="1">
    <citation type="submission" date="2024-10" db="EMBL/GenBank/DDBJ databases">
        <authorList>
            <person name="Topkara A.R."/>
            <person name="Saygin H."/>
        </authorList>
    </citation>
    <scope>NUCLEOTIDE SEQUENCE [LARGE SCALE GENOMIC DNA]</scope>
    <source>
        <strain evidence="4 5">M3C6</strain>
    </source>
</reference>
<gene>
    <name evidence="4" type="ORF">ACFLIM_19430</name>
</gene>
<dbReference type="InterPro" id="IPR001647">
    <property type="entry name" value="HTH_TetR"/>
</dbReference>
<evidence type="ECO:0000313" key="4">
    <source>
        <dbReference type="EMBL" id="MFG1705366.1"/>
    </source>
</evidence>
<evidence type="ECO:0000313" key="5">
    <source>
        <dbReference type="Proteomes" id="UP001603978"/>
    </source>
</evidence>
<dbReference type="InterPro" id="IPR009057">
    <property type="entry name" value="Homeodomain-like_sf"/>
</dbReference>
<dbReference type="Proteomes" id="UP001603978">
    <property type="component" value="Unassembled WGS sequence"/>
</dbReference>
<dbReference type="PROSITE" id="PS50977">
    <property type="entry name" value="HTH_TETR_2"/>
    <property type="match status" value="1"/>
</dbReference>
<dbReference type="PRINTS" id="PR00455">
    <property type="entry name" value="HTHTETR"/>
</dbReference>
<protein>
    <submittedName>
        <fullName evidence="4">TetR/AcrR family transcriptional regulator</fullName>
    </submittedName>
</protein>
<dbReference type="Pfam" id="PF00440">
    <property type="entry name" value="TetR_N"/>
    <property type="match status" value="1"/>
</dbReference>
<evidence type="ECO:0000259" key="3">
    <source>
        <dbReference type="PROSITE" id="PS50977"/>
    </source>
</evidence>
<proteinExistence type="predicted"/>
<dbReference type="PROSITE" id="PS01081">
    <property type="entry name" value="HTH_TETR_1"/>
    <property type="match status" value="1"/>
</dbReference>
<dbReference type="InterPro" id="IPR023772">
    <property type="entry name" value="DNA-bd_HTH_TetR-type_CS"/>
</dbReference>
<feature type="DNA-binding region" description="H-T-H motif" evidence="2">
    <location>
        <begin position="33"/>
        <end position="52"/>
    </location>
</feature>
<dbReference type="InterPro" id="IPR050109">
    <property type="entry name" value="HTH-type_TetR-like_transc_reg"/>
</dbReference>
<dbReference type="PANTHER" id="PTHR30055:SF235">
    <property type="entry name" value="TRANSCRIPTIONAL REGULATORY PROTEIN"/>
    <property type="match status" value="1"/>
</dbReference>
<dbReference type="Gene3D" id="1.10.357.10">
    <property type="entry name" value="Tetracycline Repressor, domain 2"/>
    <property type="match status" value="1"/>
</dbReference>
<comment type="caution">
    <text evidence="4">The sequence shown here is derived from an EMBL/GenBank/DDBJ whole genome shotgun (WGS) entry which is preliminary data.</text>
</comment>
<feature type="domain" description="HTH tetR-type" evidence="3">
    <location>
        <begin position="10"/>
        <end position="70"/>
    </location>
</feature>
<name>A0ABW7ADE3_9ACTN</name>